<dbReference type="EMBL" id="BKCJ010008860">
    <property type="protein sequence ID" value="GEU84284.1"/>
    <property type="molecule type" value="Genomic_DNA"/>
</dbReference>
<gene>
    <name evidence="2" type="ORF">Tci_056262</name>
</gene>
<dbReference type="PANTHER" id="PTHR11439:SF508">
    <property type="entry name" value="RNA-DIRECTED DNA POLYMERASE"/>
    <property type="match status" value="1"/>
</dbReference>
<feature type="domain" description="Reverse transcriptase Ty1/copia-type" evidence="1">
    <location>
        <begin position="61"/>
        <end position="139"/>
    </location>
</feature>
<protein>
    <submittedName>
        <fullName evidence="2">Ribonuclease H-like domain-containing protein</fullName>
    </submittedName>
</protein>
<dbReference type="InterPro" id="IPR013103">
    <property type="entry name" value="RVT_2"/>
</dbReference>
<name>A0A6L2NIG6_TANCI</name>
<dbReference type="CDD" id="cd09272">
    <property type="entry name" value="RNase_HI_RT_Ty1"/>
    <property type="match status" value="1"/>
</dbReference>
<dbReference type="AlphaFoldDB" id="A0A6L2NIG6"/>
<comment type="caution">
    <text evidence="2">The sequence shown here is derived from an EMBL/GenBank/DDBJ whole genome shotgun (WGS) entry which is preliminary data.</text>
</comment>
<dbReference type="PANTHER" id="PTHR11439">
    <property type="entry name" value="GAG-POL-RELATED RETROTRANSPOSON"/>
    <property type="match status" value="1"/>
</dbReference>
<dbReference type="Pfam" id="PF07727">
    <property type="entry name" value="RVT_2"/>
    <property type="match status" value="2"/>
</dbReference>
<dbReference type="SUPFAM" id="SSF56672">
    <property type="entry name" value="DNA/RNA polymerases"/>
    <property type="match status" value="1"/>
</dbReference>
<accession>A0A6L2NIG6</accession>
<proteinExistence type="predicted"/>
<dbReference type="InterPro" id="IPR043502">
    <property type="entry name" value="DNA/RNA_pol_sf"/>
</dbReference>
<evidence type="ECO:0000313" key="2">
    <source>
        <dbReference type="EMBL" id="GEU84284.1"/>
    </source>
</evidence>
<feature type="domain" description="Reverse transcriptase Ty1/copia-type" evidence="1">
    <location>
        <begin position="3"/>
        <end position="53"/>
    </location>
</feature>
<sequence>MTTVRCLINIVVQKDWPLYQIDVNNAFLYGDLYEDVYMTLPRGFSFNDDKVVCFRDTFVALLVYVDDIVVTGSDIKQIDDFKQYLKSKFQIKDLGLLKYFLGIEVLRNDKGLCLTQRKYCLKVLHEFGLLAAKPVLSPLPANFVLNHIESNEDKALTSVLNYQKLIGKLIYFTHRRPDISYFVHCLSQHMHSPLASHLKIALRVLRYLKCSPSCGVQLNKTKNSGVKVYIDSDWARCAITRKSISGFYVFLGDSLVSWKSKKQATLSRSTTKAEY</sequence>
<organism evidence="2">
    <name type="scientific">Tanacetum cinerariifolium</name>
    <name type="common">Dalmatian daisy</name>
    <name type="synonym">Chrysanthemum cinerariifolium</name>
    <dbReference type="NCBI Taxonomy" id="118510"/>
    <lineage>
        <taxon>Eukaryota</taxon>
        <taxon>Viridiplantae</taxon>
        <taxon>Streptophyta</taxon>
        <taxon>Embryophyta</taxon>
        <taxon>Tracheophyta</taxon>
        <taxon>Spermatophyta</taxon>
        <taxon>Magnoliopsida</taxon>
        <taxon>eudicotyledons</taxon>
        <taxon>Gunneridae</taxon>
        <taxon>Pentapetalae</taxon>
        <taxon>asterids</taxon>
        <taxon>campanulids</taxon>
        <taxon>Asterales</taxon>
        <taxon>Asteraceae</taxon>
        <taxon>Asteroideae</taxon>
        <taxon>Anthemideae</taxon>
        <taxon>Anthemidinae</taxon>
        <taxon>Tanacetum</taxon>
    </lineage>
</organism>
<evidence type="ECO:0000259" key="1">
    <source>
        <dbReference type="Pfam" id="PF07727"/>
    </source>
</evidence>
<reference evidence="2" key="1">
    <citation type="journal article" date="2019" name="Sci. Rep.">
        <title>Draft genome of Tanacetum cinerariifolium, the natural source of mosquito coil.</title>
        <authorList>
            <person name="Yamashiro T."/>
            <person name="Shiraishi A."/>
            <person name="Satake H."/>
            <person name="Nakayama K."/>
        </authorList>
    </citation>
    <scope>NUCLEOTIDE SEQUENCE</scope>
</reference>